<evidence type="ECO:0000313" key="10">
    <source>
        <dbReference type="Proteomes" id="UP000276282"/>
    </source>
</evidence>
<proteinExistence type="inferred from homology"/>
<keyword evidence="6 7" id="KW-0472">Membrane</keyword>
<keyword evidence="4 7" id="KW-0812">Transmembrane</keyword>
<dbReference type="Proteomes" id="UP000276282">
    <property type="component" value="Unassembled WGS sequence"/>
</dbReference>
<sequence>MDIFWVLFTLTLVSVIFEFDYFRISSNYWAWTLVLIIYLVIFSSIFELYDLQKASKFEIVLKNVILTVSATVLFFMLTPYFTPSLPANRLQILFFYLSMVGALLIWRFAYITLISSPRFYKKALLIGDIAELNLMVEALQKSDPNYVIIGYINTGEKTEQLISSELQQFEASHLKSIIEDENLNEIVVASSSARSKNVTASLLKDLNSLLIQGFPIKDYTQVYENLTYRVPVQHIGKDFYKFFLFSRSNHNKFYLFFLRVFDVFMSIIGLLICLVLIPIVYLINFIANRGSLFYTQDRVGKNAKKFKIIKFRTMLKDAEINGPQWSEKGDNRITPFGLFLRRARLDEFPQFLNILKGEMSIIGPRPERPVFVKELSKTLPFYKTRHIVKPGLTGWAQVMANYGSSYTDSLEKLQYDLYYIKHRGLFLDLNILLKTFSTILFFRGQ</sequence>
<dbReference type="EMBL" id="RBLG01000004">
    <property type="protein sequence ID" value="RKS45163.1"/>
    <property type="molecule type" value="Genomic_DNA"/>
</dbReference>
<keyword evidence="5 7" id="KW-1133">Transmembrane helix</keyword>
<comment type="caution">
    <text evidence="9">The sequence shown here is derived from an EMBL/GenBank/DDBJ whole genome shotgun (WGS) entry which is preliminary data.</text>
</comment>
<evidence type="ECO:0000256" key="3">
    <source>
        <dbReference type="ARBA" id="ARBA00022679"/>
    </source>
</evidence>
<accession>A0A495P3S6</accession>
<comment type="similarity">
    <text evidence="2">Belongs to the bacterial sugar transferase family.</text>
</comment>
<keyword evidence="3 9" id="KW-0808">Transferase</keyword>
<dbReference type="NCBIfam" id="TIGR03025">
    <property type="entry name" value="EPS_sugtrans"/>
    <property type="match status" value="1"/>
</dbReference>
<gene>
    <name evidence="9" type="ORF">BC962_2839</name>
</gene>
<dbReference type="GO" id="GO:0016780">
    <property type="term" value="F:phosphotransferase activity, for other substituted phosphate groups"/>
    <property type="evidence" value="ECO:0007669"/>
    <property type="project" value="TreeGrafter"/>
</dbReference>
<dbReference type="AlphaFoldDB" id="A0A495P3S6"/>
<name>A0A495P3S6_9FLAO</name>
<evidence type="ECO:0000256" key="6">
    <source>
        <dbReference type="ARBA" id="ARBA00023136"/>
    </source>
</evidence>
<feature type="transmembrane region" description="Helical" evidence="7">
    <location>
        <begin position="28"/>
        <end position="48"/>
    </location>
</feature>
<feature type="transmembrane region" description="Helical" evidence="7">
    <location>
        <begin position="60"/>
        <end position="81"/>
    </location>
</feature>
<evidence type="ECO:0000256" key="2">
    <source>
        <dbReference type="ARBA" id="ARBA00006464"/>
    </source>
</evidence>
<evidence type="ECO:0000256" key="4">
    <source>
        <dbReference type="ARBA" id="ARBA00022692"/>
    </source>
</evidence>
<protein>
    <submittedName>
        <fullName evidence="9">Exopolysaccharide biosynthesis polyprenyl glycosylphosphotransferase</fullName>
    </submittedName>
</protein>
<evidence type="ECO:0000259" key="8">
    <source>
        <dbReference type="Pfam" id="PF02397"/>
    </source>
</evidence>
<dbReference type="InterPro" id="IPR017475">
    <property type="entry name" value="EPS_sugar_tfrase"/>
</dbReference>
<feature type="transmembrane region" description="Helical" evidence="7">
    <location>
        <begin position="256"/>
        <end position="283"/>
    </location>
</feature>
<evidence type="ECO:0000256" key="5">
    <source>
        <dbReference type="ARBA" id="ARBA00022989"/>
    </source>
</evidence>
<keyword evidence="10" id="KW-1185">Reference proteome</keyword>
<dbReference type="GO" id="GO:0016020">
    <property type="term" value="C:membrane"/>
    <property type="evidence" value="ECO:0007669"/>
    <property type="project" value="UniProtKB-SubCell"/>
</dbReference>
<dbReference type="PANTHER" id="PTHR30576:SF0">
    <property type="entry name" value="UNDECAPRENYL-PHOSPHATE N-ACETYLGALACTOSAMINYL 1-PHOSPHATE TRANSFERASE-RELATED"/>
    <property type="match status" value="1"/>
</dbReference>
<feature type="transmembrane region" description="Helical" evidence="7">
    <location>
        <begin position="93"/>
        <end position="113"/>
    </location>
</feature>
<evidence type="ECO:0000313" key="9">
    <source>
        <dbReference type="EMBL" id="RKS45163.1"/>
    </source>
</evidence>
<dbReference type="Pfam" id="PF02397">
    <property type="entry name" value="Bac_transf"/>
    <property type="match status" value="1"/>
</dbReference>
<dbReference type="InterPro" id="IPR003362">
    <property type="entry name" value="Bact_transf"/>
</dbReference>
<evidence type="ECO:0000256" key="1">
    <source>
        <dbReference type="ARBA" id="ARBA00004141"/>
    </source>
</evidence>
<organism evidence="9 10">
    <name type="scientific">Gillisia mitskevichiae</name>
    <dbReference type="NCBI Taxonomy" id="270921"/>
    <lineage>
        <taxon>Bacteria</taxon>
        <taxon>Pseudomonadati</taxon>
        <taxon>Bacteroidota</taxon>
        <taxon>Flavobacteriia</taxon>
        <taxon>Flavobacteriales</taxon>
        <taxon>Flavobacteriaceae</taxon>
        <taxon>Gillisia</taxon>
    </lineage>
</organism>
<dbReference type="PANTHER" id="PTHR30576">
    <property type="entry name" value="COLANIC BIOSYNTHESIS UDP-GLUCOSE LIPID CARRIER TRANSFERASE"/>
    <property type="match status" value="1"/>
</dbReference>
<feature type="domain" description="Bacterial sugar transferase" evidence="8">
    <location>
        <begin position="259"/>
        <end position="440"/>
    </location>
</feature>
<evidence type="ECO:0000256" key="7">
    <source>
        <dbReference type="SAM" id="Phobius"/>
    </source>
</evidence>
<comment type="subcellular location">
    <subcellularLocation>
        <location evidence="1">Membrane</location>
        <topology evidence="1">Multi-pass membrane protein</topology>
    </subcellularLocation>
</comment>
<reference evidence="9 10" key="1">
    <citation type="submission" date="2018-10" db="EMBL/GenBank/DDBJ databases">
        <title>Genomic Encyclopedia of Archaeal and Bacterial Type Strains, Phase II (KMG-II): from individual species to whole genera.</title>
        <authorList>
            <person name="Goeker M."/>
        </authorList>
    </citation>
    <scope>NUCLEOTIDE SEQUENCE [LARGE SCALE GENOMIC DNA]</scope>
    <source>
        <strain evidence="9 10">DSM 19839</strain>
    </source>
</reference>